<name>A0ABM1VTA8_APLCA</name>
<keyword evidence="2" id="KW-1185">Reference proteome</keyword>
<dbReference type="GeneID" id="118477687"/>
<organism evidence="2 3">
    <name type="scientific">Aplysia californica</name>
    <name type="common">California sea hare</name>
    <dbReference type="NCBI Taxonomy" id="6500"/>
    <lineage>
        <taxon>Eukaryota</taxon>
        <taxon>Metazoa</taxon>
        <taxon>Spiralia</taxon>
        <taxon>Lophotrochozoa</taxon>
        <taxon>Mollusca</taxon>
        <taxon>Gastropoda</taxon>
        <taxon>Heterobranchia</taxon>
        <taxon>Euthyneura</taxon>
        <taxon>Tectipleura</taxon>
        <taxon>Aplysiida</taxon>
        <taxon>Aplysioidea</taxon>
        <taxon>Aplysiidae</taxon>
        <taxon>Aplysia</taxon>
    </lineage>
</organism>
<keyword evidence="1" id="KW-0175">Coiled coil</keyword>
<evidence type="ECO:0000313" key="3">
    <source>
        <dbReference type="RefSeq" id="XP_035825650.1"/>
    </source>
</evidence>
<evidence type="ECO:0000313" key="2">
    <source>
        <dbReference type="Proteomes" id="UP000694888"/>
    </source>
</evidence>
<evidence type="ECO:0000256" key="1">
    <source>
        <dbReference type="SAM" id="Coils"/>
    </source>
</evidence>
<accession>A0ABM1VTA8</accession>
<feature type="coiled-coil region" evidence="1">
    <location>
        <begin position="51"/>
        <end position="81"/>
    </location>
</feature>
<reference evidence="3" key="1">
    <citation type="submission" date="2025-08" db="UniProtKB">
        <authorList>
            <consortium name="RefSeq"/>
        </authorList>
    </citation>
    <scope>IDENTIFICATION</scope>
</reference>
<gene>
    <name evidence="3" type="primary">LOC118477687</name>
</gene>
<sequence length="259" mass="28633">MVDLEAREASQLSRLAQLSASANKNRDFQNLFQNTLSVQIADRQKIQGQRLSELQEKVAALNALKEQVATLKGDAAALEAALQNSIYPARKQIMYDISDLQNADIERMNKIEEAQTRANAINERIDNLFEKAWGNTRDLNSIKLATRKAIISLNSQQSTETSLVLDPNGDNPSQNVNFPFNGTPQFSQVVLTGFDLIRTFSGYNSGGYPTLYVGVDNLLMTNMAQIDAVDLSSGGWSVNNVTVGADFVFFDTQQFSLKN</sequence>
<protein>
    <submittedName>
        <fullName evidence="3">Uncharacterized protein LOC118477687</fullName>
    </submittedName>
</protein>
<proteinExistence type="predicted"/>
<dbReference type="Proteomes" id="UP000694888">
    <property type="component" value="Unplaced"/>
</dbReference>
<dbReference type="RefSeq" id="XP_035825650.1">
    <property type="nucleotide sequence ID" value="XM_035969757.1"/>
</dbReference>